<reference evidence="1 2" key="1">
    <citation type="submission" date="2019-05" db="EMBL/GenBank/DDBJ databases">
        <title>Another draft genome of Portunus trituberculatus and its Hox gene families provides insights of decapod evolution.</title>
        <authorList>
            <person name="Jeong J.-H."/>
            <person name="Song I."/>
            <person name="Kim S."/>
            <person name="Choi T."/>
            <person name="Kim D."/>
            <person name="Ryu S."/>
            <person name="Kim W."/>
        </authorList>
    </citation>
    <scope>NUCLEOTIDE SEQUENCE [LARGE SCALE GENOMIC DNA]</scope>
    <source>
        <tissue evidence="1">Muscle</tissue>
    </source>
</reference>
<dbReference type="Proteomes" id="UP000324222">
    <property type="component" value="Unassembled WGS sequence"/>
</dbReference>
<sequence>MCFRIYSLVPPSPVLQKQLGKVTQPPHGHGKVASSLNKSSTQQLNTCMPKLCRIEFPLRFSCLLWSAGRRGAAAR</sequence>
<keyword evidence="2" id="KW-1185">Reference proteome</keyword>
<gene>
    <name evidence="1" type="ORF">E2C01_093468</name>
</gene>
<protein>
    <submittedName>
        <fullName evidence="1">Uncharacterized protein</fullName>
    </submittedName>
</protein>
<name>A0A5B7JUV8_PORTR</name>
<dbReference type="AlphaFoldDB" id="A0A5B7JUV8"/>
<evidence type="ECO:0000313" key="1">
    <source>
        <dbReference type="EMBL" id="MPC98116.1"/>
    </source>
</evidence>
<evidence type="ECO:0000313" key="2">
    <source>
        <dbReference type="Proteomes" id="UP000324222"/>
    </source>
</evidence>
<proteinExistence type="predicted"/>
<organism evidence="1 2">
    <name type="scientific">Portunus trituberculatus</name>
    <name type="common">Swimming crab</name>
    <name type="synonym">Neptunus trituberculatus</name>
    <dbReference type="NCBI Taxonomy" id="210409"/>
    <lineage>
        <taxon>Eukaryota</taxon>
        <taxon>Metazoa</taxon>
        <taxon>Ecdysozoa</taxon>
        <taxon>Arthropoda</taxon>
        <taxon>Crustacea</taxon>
        <taxon>Multicrustacea</taxon>
        <taxon>Malacostraca</taxon>
        <taxon>Eumalacostraca</taxon>
        <taxon>Eucarida</taxon>
        <taxon>Decapoda</taxon>
        <taxon>Pleocyemata</taxon>
        <taxon>Brachyura</taxon>
        <taxon>Eubrachyura</taxon>
        <taxon>Portunoidea</taxon>
        <taxon>Portunidae</taxon>
        <taxon>Portuninae</taxon>
        <taxon>Portunus</taxon>
    </lineage>
</organism>
<accession>A0A5B7JUV8</accession>
<dbReference type="EMBL" id="VSRR010112682">
    <property type="protein sequence ID" value="MPC98116.1"/>
    <property type="molecule type" value="Genomic_DNA"/>
</dbReference>
<comment type="caution">
    <text evidence="1">The sequence shown here is derived from an EMBL/GenBank/DDBJ whole genome shotgun (WGS) entry which is preliminary data.</text>
</comment>